<keyword evidence="5" id="KW-1185">Reference proteome</keyword>
<dbReference type="AlphaFoldDB" id="A0AAU9RXF7"/>
<dbReference type="InterPro" id="IPR045344">
    <property type="entry name" value="C-JID"/>
</dbReference>
<dbReference type="EMBL" id="OU466859">
    <property type="protein sequence ID" value="CAH2053124.1"/>
    <property type="molecule type" value="Genomic_DNA"/>
</dbReference>
<dbReference type="Pfam" id="PF20160">
    <property type="entry name" value="C-JID"/>
    <property type="match status" value="1"/>
</dbReference>
<protein>
    <recommendedName>
        <fullName evidence="3">C-JID domain-containing protein</fullName>
    </recommendedName>
</protein>
<reference evidence="4 5" key="1">
    <citation type="submission" date="2022-03" db="EMBL/GenBank/DDBJ databases">
        <authorList>
            <person name="Nunn A."/>
            <person name="Chopra R."/>
            <person name="Nunn A."/>
            <person name="Contreras Garrido A."/>
        </authorList>
    </citation>
    <scope>NUCLEOTIDE SEQUENCE [LARGE SCALE GENOMIC DNA]</scope>
</reference>
<evidence type="ECO:0000256" key="2">
    <source>
        <dbReference type="ARBA" id="ARBA00022737"/>
    </source>
</evidence>
<dbReference type="Proteomes" id="UP000836841">
    <property type="component" value="Chromosome 3"/>
</dbReference>
<sequence>MQKLGRKSPSGISNCEIQELGPRIGRMSRLRQLILSGMKKLVSLPQLPYSLLELDAFCCESLERLDCSFPNPDIRRLDFTYCIKLNKEARDLIIQTPTTEFAVLPGREVPVCFPYRSSGSSITVKLNQMPLGSSTKFKVCIVFAGEDEKDTSSRLLRGGYVYYSITSKQNALGEFYKDLGPVLGKHLYIFEVEAVEVTSTKLAFEFGYGPRKGMFSLESKYDPREIKECGVLQLLEVP</sequence>
<feature type="domain" description="C-JID" evidence="3">
    <location>
        <begin position="104"/>
        <end position="231"/>
    </location>
</feature>
<evidence type="ECO:0000259" key="3">
    <source>
        <dbReference type="Pfam" id="PF20160"/>
    </source>
</evidence>
<organism evidence="4 5">
    <name type="scientific">Thlaspi arvense</name>
    <name type="common">Field penny-cress</name>
    <dbReference type="NCBI Taxonomy" id="13288"/>
    <lineage>
        <taxon>Eukaryota</taxon>
        <taxon>Viridiplantae</taxon>
        <taxon>Streptophyta</taxon>
        <taxon>Embryophyta</taxon>
        <taxon>Tracheophyta</taxon>
        <taxon>Spermatophyta</taxon>
        <taxon>Magnoliopsida</taxon>
        <taxon>eudicotyledons</taxon>
        <taxon>Gunneridae</taxon>
        <taxon>Pentapetalae</taxon>
        <taxon>rosids</taxon>
        <taxon>malvids</taxon>
        <taxon>Brassicales</taxon>
        <taxon>Brassicaceae</taxon>
        <taxon>Thlaspideae</taxon>
        <taxon>Thlaspi</taxon>
    </lineage>
</organism>
<evidence type="ECO:0000256" key="1">
    <source>
        <dbReference type="ARBA" id="ARBA00022614"/>
    </source>
</evidence>
<dbReference type="SUPFAM" id="SSF52058">
    <property type="entry name" value="L domain-like"/>
    <property type="match status" value="1"/>
</dbReference>
<keyword evidence="1" id="KW-0433">Leucine-rich repeat</keyword>
<evidence type="ECO:0000313" key="5">
    <source>
        <dbReference type="Proteomes" id="UP000836841"/>
    </source>
</evidence>
<proteinExistence type="predicted"/>
<gene>
    <name evidence="4" type="ORF">TAV2_LOCUS9985</name>
</gene>
<evidence type="ECO:0000313" key="4">
    <source>
        <dbReference type="EMBL" id="CAH2053124.1"/>
    </source>
</evidence>
<name>A0AAU9RXF7_THLAR</name>
<dbReference type="InterPro" id="IPR032675">
    <property type="entry name" value="LRR_dom_sf"/>
</dbReference>
<accession>A0AAU9RXF7</accession>
<keyword evidence="2" id="KW-0677">Repeat</keyword>
<dbReference type="Gene3D" id="3.80.10.10">
    <property type="entry name" value="Ribonuclease Inhibitor"/>
    <property type="match status" value="1"/>
</dbReference>